<protein>
    <submittedName>
        <fullName evidence="1">Uncharacterized protein</fullName>
    </submittedName>
</protein>
<sequence length="127" mass="13906">MKKFIIAAMLAAVSASAAADTEINVMSASRDLRTSIEKMLIVSGDNNATLRSYTLSKTFEDALDSQMIPILNNDPGASCELIAARIAENGRQNYAPYQVNPLMTRAIDNMIGKMVVYTMARCYYLKG</sequence>
<reference evidence="1" key="1">
    <citation type="submission" date="2024-06" db="EMBL/GenBank/DDBJ databases">
        <title>High activity and specificity of bacteriophage cocktails against carbapenem-resistant Klebsiella pneumoniae belonging to high-risk clones CG258 and ST307.</title>
        <authorList>
            <person name="Jimenez Quiceno J."/>
            <person name="Salazar Ospina L."/>
            <person name="Tellez Carrasquilla S."/>
        </authorList>
    </citation>
    <scope>NUCLEOTIDE SEQUENCE</scope>
</reference>
<dbReference type="EMBL" id="PP895363">
    <property type="protein sequence ID" value="XCI77937.1"/>
    <property type="molecule type" value="Genomic_DNA"/>
</dbReference>
<organism evidence="1">
    <name type="scientific">Klebsiella phage FKP3</name>
    <dbReference type="NCBI Taxonomy" id="3231233"/>
    <lineage>
        <taxon>Viruses</taxon>
        <taxon>Duplodnaviria</taxon>
        <taxon>Heunggongvirae</taxon>
        <taxon>Uroviricota</taxon>
        <taxon>Caudoviricetes</taxon>
        <taxon>Stephanstirmvirinae</taxon>
        <taxon>Justusliebigvirus</taxon>
    </lineage>
</organism>
<accession>A0AAU8HZ72</accession>
<name>A0AAU8HZ72_9CAUD</name>
<evidence type="ECO:0000313" key="1">
    <source>
        <dbReference type="EMBL" id="XCI77937.1"/>
    </source>
</evidence>
<proteinExistence type="predicted"/>